<reference evidence="4" key="1">
    <citation type="submission" date="2018-12" db="EMBL/GenBank/DDBJ databases">
        <title>Tengunoibacter tsumagoiensis gen. nov., sp. nov., Dictyobacter kobayashii sp. nov., D. alpinus sp. nov., and D. joshuensis sp. nov. and description of Dictyobacteraceae fam. nov. within the order Ktedonobacterales isolated from Tengu-no-mugimeshi.</title>
        <authorList>
            <person name="Wang C.M."/>
            <person name="Zheng Y."/>
            <person name="Sakai Y."/>
            <person name="Toyoda A."/>
            <person name="Minakuchi Y."/>
            <person name="Abe K."/>
            <person name="Yokota A."/>
            <person name="Yabe S."/>
        </authorList>
    </citation>
    <scope>NUCLEOTIDE SEQUENCE [LARGE SCALE GENOMIC DNA]</scope>
    <source>
        <strain evidence="4">Uno3</strain>
    </source>
</reference>
<evidence type="ECO:0000256" key="1">
    <source>
        <dbReference type="SAM" id="Phobius"/>
    </source>
</evidence>
<keyword evidence="1" id="KW-0812">Transmembrane</keyword>
<proteinExistence type="predicted"/>
<feature type="transmembrane region" description="Helical" evidence="1">
    <location>
        <begin position="224"/>
        <end position="244"/>
    </location>
</feature>
<gene>
    <name evidence="3" type="ORF">KTT_31080</name>
</gene>
<keyword evidence="1" id="KW-1133">Transmembrane helix</keyword>
<feature type="transmembrane region" description="Helical" evidence="1">
    <location>
        <begin position="193"/>
        <end position="212"/>
    </location>
</feature>
<dbReference type="SUPFAM" id="SSF54593">
    <property type="entry name" value="Glyoxalase/Bleomycin resistance protein/Dihydroxybiphenyl dioxygenase"/>
    <property type="match status" value="1"/>
</dbReference>
<keyword evidence="4" id="KW-1185">Reference proteome</keyword>
<feature type="transmembrane region" description="Helical" evidence="1">
    <location>
        <begin position="332"/>
        <end position="349"/>
    </location>
</feature>
<protein>
    <recommendedName>
        <fullName evidence="2">CAAX prenyl protease 2/Lysostaphin resistance protein A-like domain-containing protein</fullName>
    </recommendedName>
</protein>
<keyword evidence="1" id="KW-0472">Membrane</keyword>
<dbReference type="InterPro" id="IPR003675">
    <property type="entry name" value="Rce1/LyrA-like_dom"/>
</dbReference>
<dbReference type="RefSeq" id="WP_126580794.1">
    <property type="nucleotide sequence ID" value="NZ_BIFR01000001.1"/>
</dbReference>
<evidence type="ECO:0000313" key="3">
    <source>
        <dbReference type="EMBL" id="GCE13249.1"/>
    </source>
</evidence>
<dbReference type="InterPro" id="IPR029068">
    <property type="entry name" value="Glyas_Bleomycin-R_OHBP_Dase"/>
</dbReference>
<evidence type="ECO:0000259" key="2">
    <source>
        <dbReference type="Pfam" id="PF02517"/>
    </source>
</evidence>
<feature type="transmembrane region" description="Helical" evidence="1">
    <location>
        <begin position="306"/>
        <end position="326"/>
    </location>
</feature>
<feature type="domain" description="CAAX prenyl protease 2/Lysostaphin resistance protein A-like" evidence="2">
    <location>
        <begin position="274"/>
        <end position="365"/>
    </location>
</feature>
<dbReference type="Pfam" id="PF02517">
    <property type="entry name" value="Rce1-like"/>
    <property type="match status" value="1"/>
</dbReference>
<name>A0A402A2H4_9CHLR</name>
<feature type="transmembrane region" description="Helical" evidence="1">
    <location>
        <begin position="276"/>
        <end position="294"/>
    </location>
</feature>
<comment type="caution">
    <text evidence="3">The sequence shown here is derived from an EMBL/GenBank/DDBJ whole genome shotgun (WGS) entry which is preliminary data.</text>
</comment>
<dbReference type="AlphaFoldDB" id="A0A402A2H4"/>
<dbReference type="OrthoDB" id="145968at2"/>
<accession>A0A402A2H4</accession>
<sequence>MITSRTGELLEVILPVLDINAQVAFYRDILGLRVKEPVGVNDFRDFYQVQLQSGACTLILQVQSPSQAVLKQAPRQNTPRLIFCVPDIHACHAQLLQSGALIQEMSSPTPGALRFDGVDPEGNLYAVENSKSSVLQRLRPEIQLLPHAQIIPLSSFRGRCIQILRYNKFVIGLEILCFIVLVEIASFKHLIEFYWIFLLLFGLVWLQGKTWGELGLRSPNSLKICLLSGIGLGLFFTVLVHYVITPTINHLVPPVSITGNILIIHNKWAYFASDLFNIWTSAAFMEEIMFRAYLLNRFTDLFGTKIYGWIFALLFQAIIFGSAHGYEGLSGMINAATYGFFAGLIYLANKKNIWSGSIMHGLIDTLLTIFQYWGF</sequence>
<dbReference type="Gene3D" id="3.10.180.10">
    <property type="entry name" value="2,3-Dihydroxybiphenyl 1,2-Dioxygenase, domain 1"/>
    <property type="match status" value="1"/>
</dbReference>
<dbReference type="GO" id="GO:0080120">
    <property type="term" value="P:CAAX-box protein maturation"/>
    <property type="evidence" value="ECO:0007669"/>
    <property type="project" value="UniProtKB-ARBA"/>
</dbReference>
<organism evidence="3 4">
    <name type="scientific">Tengunoibacter tsumagoiensis</name>
    <dbReference type="NCBI Taxonomy" id="2014871"/>
    <lineage>
        <taxon>Bacteria</taxon>
        <taxon>Bacillati</taxon>
        <taxon>Chloroflexota</taxon>
        <taxon>Ktedonobacteria</taxon>
        <taxon>Ktedonobacterales</taxon>
        <taxon>Dictyobacteraceae</taxon>
        <taxon>Tengunoibacter</taxon>
    </lineage>
</organism>
<dbReference type="GO" id="GO:0004175">
    <property type="term" value="F:endopeptidase activity"/>
    <property type="evidence" value="ECO:0007669"/>
    <property type="project" value="UniProtKB-ARBA"/>
</dbReference>
<evidence type="ECO:0000313" key="4">
    <source>
        <dbReference type="Proteomes" id="UP000287352"/>
    </source>
</evidence>
<dbReference type="Proteomes" id="UP000287352">
    <property type="component" value="Unassembled WGS sequence"/>
</dbReference>
<feature type="transmembrane region" description="Helical" evidence="1">
    <location>
        <begin position="169"/>
        <end position="187"/>
    </location>
</feature>
<dbReference type="EMBL" id="BIFR01000001">
    <property type="protein sequence ID" value="GCE13249.1"/>
    <property type="molecule type" value="Genomic_DNA"/>
</dbReference>